<evidence type="ECO:0000313" key="3">
    <source>
        <dbReference type="Proteomes" id="UP000050501"/>
    </source>
</evidence>
<accession>A0A0P6XQ86</accession>
<feature type="compositionally biased region" description="Pro residues" evidence="1">
    <location>
        <begin position="57"/>
        <end position="72"/>
    </location>
</feature>
<evidence type="ECO:0000313" key="2">
    <source>
        <dbReference type="EMBL" id="KPL77413.1"/>
    </source>
</evidence>
<dbReference type="PROSITE" id="PS51257">
    <property type="entry name" value="PROKAR_LIPOPROTEIN"/>
    <property type="match status" value="1"/>
</dbReference>
<name>A0A0P6XQ86_9CHLR</name>
<dbReference type="EMBL" id="LGCM01000060">
    <property type="protein sequence ID" value="KPL77413.1"/>
    <property type="molecule type" value="Genomic_DNA"/>
</dbReference>
<protein>
    <recommendedName>
        <fullName evidence="4">Bacterial spore germination immunoglobulin-like domain-containing protein</fullName>
    </recommendedName>
</protein>
<keyword evidence="3" id="KW-1185">Reference proteome</keyword>
<dbReference type="AlphaFoldDB" id="A0A0P6XQ86"/>
<sequence length="360" mass="39104">MDLRRMVGRWAVGALLLGTAALGGCAPAQELLAYIISPTPTVTATATVTETATPTATPSPSPTDTPVPPTDTPIPTDTLTPSPQPSETVTVTDGPSPTPTRSPTFTRTATRTRWPTLTKAPTRTRTITKTPTVTFTPTPPYETLRITRPGLFSKVSSPFRVEAMIKPGDDGYVNLRLIGEDARTVSEAVLDYRALINRRFWLSHMMTFDISAAAETARLEMRINDTFGRAISISSVDLILLKVGDNEITPSVLDLEPYLFRYPYRDQEIKGGTLLVLGLARPVNAKPVILELIDESGRVVGSKEITVEAPTGDLSHTPFQADIPYQVDGRTPVRLSIRQESDQRIPGTVALSSMLIVLEP</sequence>
<proteinExistence type="predicted"/>
<organism evidence="2 3">
    <name type="scientific">Levilinea saccharolytica</name>
    <dbReference type="NCBI Taxonomy" id="229921"/>
    <lineage>
        <taxon>Bacteria</taxon>
        <taxon>Bacillati</taxon>
        <taxon>Chloroflexota</taxon>
        <taxon>Anaerolineae</taxon>
        <taxon>Anaerolineales</taxon>
        <taxon>Anaerolineaceae</taxon>
        <taxon>Levilinea</taxon>
    </lineage>
</organism>
<feature type="compositionally biased region" description="Polar residues" evidence="1">
    <location>
        <begin position="85"/>
        <end position="95"/>
    </location>
</feature>
<comment type="caution">
    <text evidence="2">The sequence shown here is derived from an EMBL/GenBank/DDBJ whole genome shotgun (WGS) entry which is preliminary data.</text>
</comment>
<dbReference type="RefSeq" id="WP_075071287.1">
    <property type="nucleotide sequence ID" value="NZ_LGCM01000060.1"/>
</dbReference>
<evidence type="ECO:0008006" key="4">
    <source>
        <dbReference type="Google" id="ProtNLM"/>
    </source>
</evidence>
<dbReference type="Proteomes" id="UP000050501">
    <property type="component" value="Unassembled WGS sequence"/>
</dbReference>
<dbReference type="STRING" id="229921.ADN01_16060"/>
<reference evidence="2 3" key="1">
    <citation type="submission" date="2015-07" db="EMBL/GenBank/DDBJ databases">
        <title>Genome sequence of Levilinea saccharolytica DSM 16555.</title>
        <authorList>
            <person name="Hemp J."/>
            <person name="Ward L.M."/>
            <person name="Pace L.A."/>
            <person name="Fischer W.W."/>
        </authorList>
    </citation>
    <scope>NUCLEOTIDE SEQUENCE [LARGE SCALE GENOMIC DNA]</scope>
    <source>
        <strain evidence="2 3">KIBI-1</strain>
    </source>
</reference>
<feature type="region of interest" description="Disordered" evidence="1">
    <location>
        <begin position="50"/>
        <end position="106"/>
    </location>
</feature>
<gene>
    <name evidence="2" type="ORF">ADN01_16060</name>
</gene>
<evidence type="ECO:0000256" key="1">
    <source>
        <dbReference type="SAM" id="MobiDB-lite"/>
    </source>
</evidence>